<dbReference type="PANTHER" id="PTHR47333">
    <property type="entry name" value="VON WILLEBRAND FACTOR C AND EGF DOMAIN-CONTAINING PROTEIN"/>
    <property type="match status" value="1"/>
</dbReference>
<evidence type="ECO:0000256" key="6">
    <source>
        <dbReference type="ARBA" id="ARBA00023157"/>
    </source>
</evidence>
<keyword evidence="5" id="KW-0677">Repeat</keyword>
<dbReference type="SMART" id="SM00181">
    <property type="entry name" value="EGF"/>
    <property type="match status" value="5"/>
</dbReference>
<evidence type="ECO:0000313" key="11">
    <source>
        <dbReference type="Proteomes" id="UP000054495"/>
    </source>
</evidence>
<keyword evidence="3 8" id="KW-0245">EGF-like domain</keyword>
<dbReference type="Pfam" id="PF12662">
    <property type="entry name" value="cEGF"/>
    <property type="match status" value="1"/>
</dbReference>
<dbReference type="SMART" id="SM00179">
    <property type="entry name" value="EGF_CA"/>
    <property type="match status" value="6"/>
</dbReference>
<evidence type="ECO:0000256" key="7">
    <source>
        <dbReference type="ARBA" id="ARBA00023180"/>
    </source>
</evidence>
<dbReference type="Gene3D" id="2.10.25.10">
    <property type="entry name" value="Laminin"/>
    <property type="match status" value="6"/>
</dbReference>
<dbReference type="PROSITE" id="PS50026">
    <property type="entry name" value="EGF_3"/>
    <property type="match status" value="2"/>
</dbReference>
<dbReference type="PRINTS" id="PR00907">
    <property type="entry name" value="THRMBOMODULN"/>
</dbReference>
<dbReference type="SUPFAM" id="SSF57196">
    <property type="entry name" value="EGF/Laminin"/>
    <property type="match status" value="2"/>
</dbReference>
<evidence type="ECO:0000256" key="8">
    <source>
        <dbReference type="PROSITE-ProRule" id="PRU00076"/>
    </source>
</evidence>
<dbReference type="InterPro" id="IPR026823">
    <property type="entry name" value="cEGF"/>
</dbReference>
<dbReference type="CDD" id="cd00054">
    <property type="entry name" value="EGF_CA"/>
    <property type="match status" value="1"/>
</dbReference>
<organism evidence="10 11">
    <name type="scientific">Ancylostoma ceylanicum</name>
    <dbReference type="NCBI Taxonomy" id="53326"/>
    <lineage>
        <taxon>Eukaryota</taxon>
        <taxon>Metazoa</taxon>
        <taxon>Ecdysozoa</taxon>
        <taxon>Nematoda</taxon>
        <taxon>Chromadorea</taxon>
        <taxon>Rhabditida</taxon>
        <taxon>Rhabditina</taxon>
        <taxon>Rhabditomorpha</taxon>
        <taxon>Strongyloidea</taxon>
        <taxon>Ancylostomatidae</taxon>
        <taxon>Ancylostomatinae</taxon>
        <taxon>Ancylostoma</taxon>
    </lineage>
</organism>
<comment type="caution">
    <text evidence="8">Lacks conserved residue(s) required for the propagation of feature annotation.</text>
</comment>
<keyword evidence="4" id="KW-0732">Signal</keyword>
<keyword evidence="2" id="KW-0964">Secreted</keyword>
<evidence type="ECO:0000256" key="5">
    <source>
        <dbReference type="ARBA" id="ARBA00022737"/>
    </source>
</evidence>
<dbReference type="PROSITE" id="PS00022">
    <property type="entry name" value="EGF_1"/>
    <property type="match status" value="1"/>
</dbReference>
<feature type="domain" description="EGF-like" evidence="9">
    <location>
        <begin position="3"/>
        <end position="41"/>
    </location>
</feature>
<accession>A0A0D6LQH3</accession>
<dbReference type="SUPFAM" id="SSF57184">
    <property type="entry name" value="Growth factor receptor domain"/>
    <property type="match status" value="1"/>
</dbReference>
<feature type="domain" description="EGF-like" evidence="9">
    <location>
        <begin position="84"/>
        <end position="124"/>
    </location>
</feature>
<feature type="disulfide bond" evidence="8">
    <location>
        <begin position="12"/>
        <end position="29"/>
    </location>
</feature>
<dbReference type="EMBL" id="KE124950">
    <property type="protein sequence ID" value="EPB74280.1"/>
    <property type="molecule type" value="Genomic_DNA"/>
</dbReference>
<evidence type="ECO:0000256" key="4">
    <source>
        <dbReference type="ARBA" id="ARBA00022729"/>
    </source>
</evidence>
<dbReference type="PROSITE" id="PS01186">
    <property type="entry name" value="EGF_2"/>
    <property type="match status" value="4"/>
</dbReference>
<gene>
    <name evidence="10" type="ORF">ANCCEY_06619</name>
</gene>
<dbReference type="FunFam" id="2.10.25.10:FF:000005">
    <property type="entry name" value="Fibrillin 2"/>
    <property type="match status" value="1"/>
</dbReference>
<evidence type="ECO:0000313" key="10">
    <source>
        <dbReference type="EMBL" id="EPB74280.1"/>
    </source>
</evidence>
<dbReference type="InterPro" id="IPR001881">
    <property type="entry name" value="EGF-like_Ca-bd_dom"/>
</dbReference>
<dbReference type="Proteomes" id="UP000054495">
    <property type="component" value="Unassembled WGS sequence"/>
</dbReference>
<dbReference type="GO" id="GO:0005576">
    <property type="term" value="C:extracellular region"/>
    <property type="evidence" value="ECO:0007669"/>
    <property type="project" value="UniProtKB-SubCell"/>
</dbReference>
<reference evidence="10 11" key="1">
    <citation type="submission" date="2013-05" db="EMBL/GenBank/DDBJ databases">
        <title>Draft genome of the parasitic nematode Anyclostoma ceylanicum.</title>
        <authorList>
            <person name="Mitreva M."/>
        </authorList>
    </citation>
    <scope>NUCLEOTIDE SEQUENCE [LARGE SCALE GENOMIC DNA]</scope>
</reference>
<evidence type="ECO:0000256" key="3">
    <source>
        <dbReference type="ARBA" id="ARBA00022536"/>
    </source>
</evidence>
<comment type="subcellular location">
    <subcellularLocation>
        <location evidence="1">Secreted</location>
    </subcellularLocation>
</comment>
<keyword evidence="7" id="KW-0325">Glycoprotein</keyword>
<evidence type="ECO:0000256" key="1">
    <source>
        <dbReference type="ARBA" id="ARBA00004613"/>
    </source>
</evidence>
<dbReference type="AlphaFoldDB" id="A0A0D6LQH3"/>
<feature type="disulfide bond" evidence="8">
    <location>
        <begin position="31"/>
        <end position="40"/>
    </location>
</feature>
<name>A0A0D6LQH3_9BILA</name>
<dbReference type="InterPro" id="IPR000742">
    <property type="entry name" value="EGF"/>
</dbReference>
<keyword evidence="6 8" id="KW-1015">Disulfide bond</keyword>
<evidence type="ECO:0000259" key="9">
    <source>
        <dbReference type="PROSITE" id="PS50026"/>
    </source>
</evidence>
<evidence type="ECO:0000256" key="2">
    <source>
        <dbReference type="ARBA" id="ARBA00022525"/>
    </source>
</evidence>
<dbReference type="GO" id="GO:0005509">
    <property type="term" value="F:calcium ion binding"/>
    <property type="evidence" value="ECO:0007669"/>
    <property type="project" value="InterPro"/>
</dbReference>
<protein>
    <submittedName>
        <fullName evidence="10">EGF-like domain protein</fullName>
    </submittedName>
</protein>
<dbReference type="Pfam" id="PF14670">
    <property type="entry name" value="FXa_inhibition"/>
    <property type="match status" value="3"/>
</dbReference>
<sequence length="242" mass="26598">MKISANCTLDLCHNGGTCIPFQNGTEDICQCAPGFTGAKCQYDINECIVDNGGCHHDCVNTIGTFYCRCWAGFELEENGKHCKDIDECAISNGGCSHRCVNSPGGHRCECPPGMQINSGGRKCVAQLMLPRNHLDSNTCAADNGGCDHICEEKLGRFYRCKCKHGYRLADDKKKCHPIDPCLDKKGGCQHHCVNENGRARCQCFAGYRLAYDRKTCVDIDECTAQRGGGCQHECVNTYGSYR</sequence>
<dbReference type="InterPro" id="IPR009030">
    <property type="entry name" value="Growth_fac_rcpt_cys_sf"/>
</dbReference>
<dbReference type="Pfam" id="PF00008">
    <property type="entry name" value="EGF"/>
    <property type="match status" value="1"/>
</dbReference>
<proteinExistence type="predicted"/>
<dbReference type="InterPro" id="IPR000152">
    <property type="entry name" value="EGF-type_Asp/Asn_hydroxyl_site"/>
</dbReference>
<dbReference type="PROSITE" id="PS00010">
    <property type="entry name" value="ASX_HYDROXYL"/>
    <property type="match status" value="1"/>
</dbReference>
<dbReference type="FunFam" id="2.10.25.10:FF:000240">
    <property type="entry name" value="Vitamin K-dependent protein S"/>
    <property type="match status" value="1"/>
</dbReference>
<dbReference type="InterPro" id="IPR052080">
    <property type="entry name" value="vWF_C/EGF_Fibrillin"/>
</dbReference>
<dbReference type="PANTHER" id="PTHR47333:SF4">
    <property type="entry name" value="EGF-LIKE DOMAIN-CONTAINING PROTEIN"/>
    <property type="match status" value="1"/>
</dbReference>
<dbReference type="FunFam" id="2.10.25.10:FF:000037">
    <property type="entry name" value="Signal peptide, CUB domain and EGF-like domain-containing 2"/>
    <property type="match status" value="1"/>
</dbReference>
<keyword evidence="11" id="KW-1185">Reference proteome</keyword>